<comment type="caution">
    <text evidence="2">The sequence shown here is derived from an EMBL/GenBank/DDBJ whole genome shotgun (WGS) entry which is preliminary data.</text>
</comment>
<gene>
    <name evidence="2" type="ORF">FB459_3186</name>
</gene>
<dbReference type="EMBL" id="VFMO01000001">
    <property type="protein sequence ID" value="TQJ15629.1"/>
    <property type="molecule type" value="Genomic_DNA"/>
</dbReference>
<evidence type="ECO:0000256" key="1">
    <source>
        <dbReference type="SAM" id="Phobius"/>
    </source>
</evidence>
<feature type="transmembrane region" description="Helical" evidence="1">
    <location>
        <begin position="33"/>
        <end position="55"/>
    </location>
</feature>
<proteinExistence type="predicted"/>
<protein>
    <submittedName>
        <fullName evidence="2">DUF3017 family protein</fullName>
    </submittedName>
</protein>
<dbReference type="InterPro" id="IPR021385">
    <property type="entry name" value="DUF3017"/>
</dbReference>
<evidence type="ECO:0000313" key="3">
    <source>
        <dbReference type="Proteomes" id="UP000320806"/>
    </source>
</evidence>
<keyword evidence="1" id="KW-0472">Membrane</keyword>
<name>A0A542EJX1_9MICO</name>
<reference evidence="2 3" key="1">
    <citation type="submission" date="2019-06" db="EMBL/GenBank/DDBJ databases">
        <title>Sequencing the genomes of 1000 actinobacteria strains.</title>
        <authorList>
            <person name="Klenk H.-P."/>
        </authorList>
    </citation>
    <scope>NUCLEOTIDE SEQUENCE [LARGE SCALE GENOMIC DNA]</scope>
    <source>
        <strain evidence="2 3">DSM 19828</strain>
    </source>
</reference>
<sequence length="86" mass="8855">MRRPPLGPAWSLLAAGAVFSIAVLVLGDVRTGGYLLAATAAGGALLRLALPERLAGGIVVRRRGTDVLMYGLLAVALATVFSLVRL</sequence>
<feature type="transmembrane region" description="Helical" evidence="1">
    <location>
        <begin position="67"/>
        <end position="84"/>
    </location>
</feature>
<dbReference type="AlphaFoldDB" id="A0A542EJX1"/>
<keyword evidence="1" id="KW-0812">Transmembrane</keyword>
<feature type="transmembrane region" description="Helical" evidence="1">
    <location>
        <begin position="7"/>
        <end position="27"/>
    </location>
</feature>
<keyword evidence="3" id="KW-1185">Reference proteome</keyword>
<keyword evidence="1" id="KW-1133">Transmembrane helix</keyword>
<organism evidence="2 3">
    <name type="scientific">Yimella lutea</name>
    <dbReference type="NCBI Taxonomy" id="587872"/>
    <lineage>
        <taxon>Bacteria</taxon>
        <taxon>Bacillati</taxon>
        <taxon>Actinomycetota</taxon>
        <taxon>Actinomycetes</taxon>
        <taxon>Micrococcales</taxon>
        <taxon>Dermacoccaceae</taxon>
        <taxon>Yimella</taxon>
    </lineage>
</organism>
<dbReference type="RefSeq" id="WP_211345212.1">
    <property type="nucleotide sequence ID" value="NZ_BAABCI010000001.1"/>
</dbReference>
<dbReference type="Pfam" id="PF11222">
    <property type="entry name" value="DUF3017"/>
    <property type="match status" value="1"/>
</dbReference>
<dbReference type="Proteomes" id="UP000320806">
    <property type="component" value="Unassembled WGS sequence"/>
</dbReference>
<accession>A0A542EJX1</accession>
<evidence type="ECO:0000313" key="2">
    <source>
        <dbReference type="EMBL" id="TQJ15629.1"/>
    </source>
</evidence>